<evidence type="ECO:0000313" key="3">
    <source>
        <dbReference type="Proteomes" id="UP001158049"/>
    </source>
</evidence>
<dbReference type="PANTHER" id="PTHR33293:SF1">
    <property type="entry name" value="INSERTION ELEMENT IS1 1 PROTEIN INSB-RELATED"/>
    <property type="match status" value="1"/>
</dbReference>
<dbReference type="InterPro" id="IPR051354">
    <property type="entry name" value="Transposase_27_IS1"/>
</dbReference>
<sequence length="162" mass="17751">MMSDSASGDGGDRESRTPPSAEAAPAAQGRLCPHCASSNVQRWGASGGLPRYRCGECQRTFNPLTGTSLARLRSKDKWFLFLHTVSQQKSIRKSAEICGVDNTTVLRWRQRFKACNEGERRSILLALTETYSTSLQGLQEAAAEHAPEQAIELILTILGWLG</sequence>
<keyword evidence="3" id="KW-1185">Reference proteome</keyword>
<name>A0ABY1PZT6_9BURK</name>
<organism evidence="2 3">
    <name type="scientific">Noviherbaspirillum suwonense</name>
    <dbReference type="NCBI Taxonomy" id="1224511"/>
    <lineage>
        <taxon>Bacteria</taxon>
        <taxon>Pseudomonadati</taxon>
        <taxon>Pseudomonadota</taxon>
        <taxon>Betaproteobacteria</taxon>
        <taxon>Burkholderiales</taxon>
        <taxon>Oxalobacteraceae</taxon>
        <taxon>Noviherbaspirillum</taxon>
    </lineage>
</organism>
<dbReference type="Proteomes" id="UP001158049">
    <property type="component" value="Unassembled WGS sequence"/>
</dbReference>
<dbReference type="PANTHER" id="PTHR33293">
    <property type="entry name" value="INSERTION ELEMENT IS1 1 PROTEIN INSB-RELATED"/>
    <property type="match status" value="1"/>
</dbReference>
<evidence type="ECO:0000313" key="2">
    <source>
        <dbReference type="EMBL" id="SMP50071.1"/>
    </source>
</evidence>
<proteinExistence type="predicted"/>
<evidence type="ECO:0000256" key="1">
    <source>
        <dbReference type="SAM" id="MobiDB-lite"/>
    </source>
</evidence>
<evidence type="ECO:0008006" key="4">
    <source>
        <dbReference type="Google" id="ProtNLM"/>
    </source>
</evidence>
<comment type="caution">
    <text evidence="2">The sequence shown here is derived from an EMBL/GenBank/DDBJ whole genome shotgun (WGS) entry which is preliminary data.</text>
</comment>
<accession>A0ABY1PZT6</accession>
<reference evidence="2 3" key="1">
    <citation type="submission" date="2017-05" db="EMBL/GenBank/DDBJ databases">
        <authorList>
            <person name="Varghese N."/>
            <person name="Submissions S."/>
        </authorList>
    </citation>
    <scope>NUCLEOTIDE SEQUENCE [LARGE SCALE GENOMIC DNA]</scope>
    <source>
        <strain evidence="2 3">DSM 26001</strain>
    </source>
</reference>
<protein>
    <recommendedName>
        <fullName evidence="4">Transposase</fullName>
    </recommendedName>
</protein>
<gene>
    <name evidence="2" type="ORF">SAMN06295970_102384</name>
</gene>
<dbReference type="EMBL" id="FXUL01000002">
    <property type="protein sequence ID" value="SMP50071.1"/>
    <property type="molecule type" value="Genomic_DNA"/>
</dbReference>
<feature type="region of interest" description="Disordered" evidence="1">
    <location>
        <begin position="1"/>
        <end position="25"/>
    </location>
</feature>